<protein>
    <submittedName>
        <fullName evidence="1">Methyltransferase type 12</fullName>
    </submittedName>
</protein>
<proteinExistence type="predicted"/>
<accession>E0UK01</accession>
<dbReference type="AlphaFoldDB" id="E0UK01"/>
<keyword evidence="1" id="KW-0489">Methyltransferase</keyword>
<dbReference type="Gene3D" id="3.40.50.150">
    <property type="entry name" value="Vaccinia Virus protein VP39"/>
    <property type="match status" value="1"/>
</dbReference>
<dbReference type="KEGG" id="cyj:Cyan7822_2669"/>
<keyword evidence="2" id="KW-1185">Reference proteome</keyword>
<evidence type="ECO:0000313" key="1">
    <source>
        <dbReference type="EMBL" id="ADN14637.1"/>
    </source>
</evidence>
<dbReference type="GO" id="GO:0032259">
    <property type="term" value="P:methylation"/>
    <property type="evidence" value="ECO:0007669"/>
    <property type="project" value="UniProtKB-KW"/>
</dbReference>
<keyword evidence="1" id="KW-0808">Transferase</keyword>
<name>E0UK01_GLOV7</name>
<gene>
    <name evidence="1" type="ordered locus">Cyan7822_2669</name>
</gene>
<dbReference type="RefSeq" id="WP_013322742.1">
    <property type="nucleotide sequence ID" value="NC_014501.1"/>
</dbReference>
<dbReference type="SUPFAM" id="SSF53335">
    <property type="entry name" value="S-adenosyl-L-methionine-dependent methyltransferases"/>
    <property type="match status" value="1"/>
</dbReference>
<organism evidence="1 2">
    <name type="scientific">Gloeothece verrucosa (strain PCC 7822)</name>
    <name type="common">Cyanothece sp. (strain PCC 7822)</name>
    <dbReference type="NCBI Taxonomy" id="497965"/>
    <lineage>
        <taxon>Bacteria</taxon>
        <taxon>Bacillati</taxon>
        <taxon>Cyanobacteriota</taxon>
        <taxon>Cyanophyceae</taxon>
        <taxon>Oscillatoriophycideae</taxon>
        <taxon>Chroococcales</taxon>
        <taxon>Aphanothecaceae</taxon>
        <taxon>Gloeothece</taxon>
        <taxon>Gloeothece verrucosa</taxon>
    </lineage>
</organism>
<sequence length="250" mass="29238">MTNSPIKITIKKDEFNKAYEQTVIKNNFFEVSSYYENYRPRYFNTLKFIEKFTLPESPKILEISGGQISLLLKEMFNFDCTVADVNDQYKQGIIDQGINFLVCDLLHDDILVESYYDLIVMCEVIEHLPVPPNLILEKLKKYLKPGGWLILTTPNFYRFRNLVRMITGTPIFCPFFQPRRGEAIGHFIEYSKENLQWSLEKAGFKSVQIEYRQLDFSGATLLTKLARIIISPLFIRPLWRDNLVANAQKP</sequence>
<dbReference type="PANTHER" id="PTHR43861">
    <property type="entry name" value="TRANS-ACONITATE 2-METHYLTRANSFERASE-RELATED"/>
    <property type="match status" value="1"/>
</dbReference>
<dbReference type="EMBL" id="CP002198">
    <property type="protein sequence ID" value="ADN14637.1"/>
    <property type="molecule type" value="Genomic_DNA"/>
</dbReference>
<reference evidence="2" key="1">
    <citation type="journal article" date="2011" name="MBio">
        <title>Novel metabolic attributes of the genus Cyanothece, comprising a group of unicellular nitrogen-fixing Cyanobacteria.</title>
        <authorList>
            <person name="Bandyopadhyay A."/>
            <person name="Elvitigala T."/>
            <person name="Welsh E."/>
            <person name="Stockel J."/>
            <person name="Liberton M."/>
            <person name="Min H."/>
            <person name="Sherman L.A."/>
            <person name="Pakrasi H.B."/>
        </authorList>
    </citation>
    <scope>NUCLEOTIDE SEQUENCE [LARGE SCALE GENOMIC DNA]</scope>
    <source>
        <strain evidence="2">PCC 7822</strain>
    </source>
</reference>
<dbReference type="GO" id="GO:0008168">
    <property type="term" value="F:methyltransferase activity"/>
    <property type="evidence" value="ECO:0007669"/>
    <property type="project" value="UniProtKB-KW"/>
</dbReference>
<dbReference type="HOGENOM" id="CLU_1109982_0_0_3"/>
<dbReference type="eggNOG" id="COG2227">
    <property type="taxonomic scope" value="Bacteria"/>
</dbReference>
<dbReference type="OrthoDB" id="9770485at2"/>
<dbReference type="PANTHER" id="PTHR43861:SF6">
    <property type="entry name" value="METHYLTRANSFERASE TYPE 11"/>
    <property type="match status" value="1"/>
</dbReference>
<dbReference type="Proteomes" id="UP000008206">
    <property type="component" value="Chromosome"/>
</dbReference>
<dbReference type="STRING" id="497965.Cyan7822_2669"/>
<evidence type="ECO:0000313" key="2">
    <source>
        <dbReference type="Proteomes" id="UP000008206"/>
    </source>
</evidence>
<dbReference type="InterPro" id="IPR029063">
    <property type="entry name" value="SAM-dependent_MTases_sf"/>
</dbReference>
<dbReference type="Pfam" id="PF13489">
    <property type="entry name" value="Methyltransf_23"/>
    <property type="match status" value="1"/>
</dbReference>
<dbReference type="CDD" id="cd02440">
    <property type="entry name" value="AdoMet_MTases"/>
    <property type="match status" value="1"/>
</dbReference>